<dbReference type="KEGG" id="pec:W5S_2811"/>
<feature type="transmembrane region" description="Helical" evidence="2">
    <location>
        <begin position="36"/>
        <end position="57"/>
    </location>
</feature>
<dbReference type="HOGENOM" id="CLU_2918570_0_0_6"/>
<dbReference type="STRING" id="1905730.W5S_2811"/>
<keyword evidence="2" id="KW-0472">Membrane</keyword>
<dbReference type="EMBL" id="CP003415">
    <property type="protein sequence ID" value="AFI90896.1"/>
    <property type="molecule type" value="Genomic_DNA"/>
</dbReference>
<dbReference type="AlphaFoldDB" id="A0A0H3I5R7"/>
<proteinExistence type="predicted"/>
<evidence type="ECO:0000256" key="2">
    <source>
        <dbReference type="SAM" id="Phobius"/>
    </source>
</evidence>
<dbReference type="Proteomes" id="UP000008044">
    <property type="component" value="Chromosome"/>
</dbReference>
<reference evidence="3 4" key="1">
    <citation type="journal article" date="2012" name="J. Bacteriol.">
        <title>Genome sequence of Pectobacterium sp. strain SCC3193.</title>
        <authorList>
            <person name="Koskinen J.P."/>
            <person name="Laine P."/>
            <person name="Niemi O."/>
            <person name="Nykyri J."/>
            <person name="Harjunpaa H."/>
            <person name="Auvinen P."/>
            <person name="Paulin L."/>
            <person name="Pirhonen M."/>
            <person name="Palva T."/>
            <person name="Holm L."/>
        </authorList>
    </citation>
    <scope>NUCLEOTIDE SEQUENCE [LARGE SCALE GENOMIC DNA]</scope>
    <source>
        <strain evidence="3 4">SCC3193</strain>
    </source>
</reference>
<evidence type="ECO:0000256" key="1">
    <source>
        <dbReference type="SAM" id="MobiDB-lite"/>
    </source>
</evidence>
<keyword evidence="2" id="KW-1133">Transmembrane helix</keyword>
<protein>
    <submittedName>
        <fullName evidence="3">Uncharacterized protein</fullName>
    </submittedName>
</protein>
<keyword evidence="2" id="KW-0812">Transmembrane</keyword>
<name>A0A0H3I5R7_PECPM</name>
<evidence type="ECO:0000313" key="3">
    <source>
        <dbReference type="EMBL" id="AFI90896.1"/>
    </source>
</evidence>
<gene>
    <name evidence="3" type="ordered locus">W5S_2811</name>
</gene>
<organism evidence="3 4">
    <name type="scientific">Pectobacterium parmentieri</name>
    <dbReference type="NCBI Taxonomy" id="1905730"/>
    <lineage>
        <taxon>Bacteria</taxon>
        <taxon>Pseudomonadati</taxon>
        <taxon>Pseudomonadota</taxon>
        <taxon>Gammaproteobacteria</taxon>
        <taxon>Enterobacterales</taxon>
        <taxon>Pectobacteriaceae</taxon>
        <taxon>Pectobacterium</taxon>
    </lineage>
</organism>
<feature type="region of interest" description="Disordered" evidence="1">
    <location>
        <begin position="1"/>
        <end position="26"/>
    </location>
</feature>
<accession>A0A0H3I5R7</accession>
<feature type="compositionally biased region" description="Low complexity" evidence="1">
    <location>
        <begin position="7"/>
        <end position="16"/>
    </location>
</feature>
<evidence type="ECO:0000313" key="4">
    <source>
        <dbReference type="Proteomes" id="UP000008044"/>
    </source>
</evidence>
<sequence length="61" mass="6428">MSHPNQASATAAASGARPTSETASDKHIIDNISPRAAIVALLIRLHFYIGILSVLLFSSQP</sequence>